<evidence type="ECO:0000256" key="3">
    <source>
        <dbReference type="ARBA" id="ARBA00012153"/>
    </source>
</evidence>
<dbReference type="Gene3D" id="3.90.870.10">
    <property type="entry name" value="DHBP synthase"/>
    <property type="match status" value="1"/>
</dbReference>
<gene>
    <name evidence="6" type="ORF">SAMN05421642_105341</name>
</gene>
<dbReference type="Proteomes" id="UP000198327">
    <property type="component" value="Unassembled WGS sequence"/>
</dbReference>
<dbReference type="PANTHER" id="PTHR21327:SF18">
    <property type="entry name" value="3,4-DIHYDROXY-2-BUTANONE 4-PHOSPHATE SYNTHASE"/>
    <property type="match status" value="1"/>
</dbReference>
<dbReference type="GO" id="GO:0008686">
    <property type="term" value="F:3,4-dihydroxy-2-butanone-4-phosphate synthase activity"/>
    <property type="evidence" value="ECO:0007669"/>
    <property type="project" value="UniProtKB-EC"/>
</dbReference>
<keyword evidence="6" id="KW-0378">Hydrolase</keyword>
<comment type="pathway">
    <text evidence="2">Cofactor biosynthesis; riboflavin biosynthesis; 2-hydroxy-3-oxobutyl phosphate from D-ribulose 5-phosphate: step 1/1.</text>
</comment>
<dbReference type="UniPathway" id="UPA00275">
    <property type="reaction ID" value="UER00399"/>
</dbReference>
<evidence type="ECO:0000313" key="6">
    <source>
        <dbReference type="EMBL" id="SNS82478.1"/>
    </source>
</evidence>
<dbReference type="PANTHER" id="PTHR21327">
    <property type="entry name" value="GTP CYCLOHYDROLASE II-RELATED"/>
    <property type="match status" value="1"/>
</dbReference>
<dbReference type="InterPro" id="IPR000422">
    <property type="entry name" value="DHBP_synthase_RibB"/>
</dbReference>
<evidence type="ECO:0000313" key="7">
    <source>
        <dbReference type="Proteomes" id="UP000198327"/>
    </source>
</evidence>
<dbReference type="EC" id="4.1.99.12" evidence="3"/>
<evidence type="ECO:0000256" key="5">
    <source>
        <dbReference type="ARBA" id="ARBA00022723"/>
    </source>
</evidence>
<evidence type="ECO:0000256" key="2">
    <source>
        <dbReference type="ARBA" id="ARBA00004904"/>
    </source>
</evidence>
<keyword evidence="4" id="KW-0686">Riboflavin biosynthesis</keyword>
<dbReference type="GO" id="GO:0009231">
    <property type="term" value="P:riboflavin biosynthetic process"/>
    <property type="evidence" value="ECO:0007669"/>
    <property type="project" value="UniProtKB-UniPathway"/>
</dbReference>
<protein>
    <recommendedName>
        <fullName evidence="3">3,4-dihydroxy-2-butanone-4-phosphate synthase</fullName>
        <ecNumber evidence="3">4.1.99.12</ecNumber>
    </recommendedName>
</protein>
<dbReference type="GO" id="GO:0016787">
    <property type="term" value="F:hydrolase activity"/>
    <property type="evidence" value="ECO:0007669"/>
    <property type="project" value="UniProtKB-KW"/>
</dbReference>
<dbReference type="AlphaFoldDB" id="A0A239HN25"/>
<dbReference type="Pfam" id="PF00926">
    <property type="entry name" value="DHBP_synthase"/>
    <property type="match status" value="1"/>
</dbReference>
<evidence type="ECO:0000256" key="1">
    <source>
        <dbReference type="ARBA" id="ARBA00002284"/>
    </source>
</evidence>
<comment type="function">
    <text evidence="1">Catalyzes the conversion of D-ribulose 5-phosphate to formate and 3,4-dihydroxy-2-butanone 4-phosphate.</text>
</comment>
<accession>A0A239HN25</accession>
<reference evidence="7" key="1">
    <citation type="submission" date="2017-06" db="EMBL/GenBank/DDBJ databases">
        <authorList>
            <person name="Varghese N."/>
            <person name="Submissions S."/>
        </authorList>
    </citation>
    <scope>NUCLEOTIDE SEQUENCE [LARGE SCALE GENOMIC DNA]</scope>
    <source>
        <strain evidence="7">JCM 23211</strain>
    </source>
</reference>
<sequence length="172" mass="17988">MFAGAGAHILTDAGGALLVFPAQHATARQIGLAVRFSSGLLHACMPSTRLDELRIPDQPVLATERSTLPLTVTVDAVGVTTGISGADRALTMRTLGSASSTDADLARPGHISPIRCKGAACGEVDTVWDAALSLVVRDGFYPAAVACRLMHDDGEIFDDDDARASPTRLDYL</sequence>
<organism evidence="6 7">
    <name type="scientific">Rhodococcoides kyotonense</name>
    <dbReference type="NCBI Taxonomy" id="398843"/>
    <lineage>
        <taxon>Bacteria</taxon>
        <taxon>Bacillati</taxon>
        <taxon>Actinomycetota</taxon>
        <taxon>Actinomycetes</taxon>
        <taxon>Mycobacteriales</taxon>
        <taxon>Nocardiaceae</taxon>
        <taxon>Rhodococcoides</taxon>
    </lineage>
</organism>
<name>A0A239HN25_9NOCA</name>
<dbReference type="EMBL" id="FZOW01000005">
    <property type="protein sequence ID" value="SNS82478.1"/>
    <property type="molecule type" value="Genomic_DNA"/>
</dbReference>
<keyword evidence="5" id="KW-0479">Metal-binding</keyword>
<dbReference type="GO" id="GO:0005829">
    <property type="term" value="C:cytosol"/>
    <property type="evidence" value="ECO:0007669"/>
    <property type="project" value="TreeGrafter"/>
</dbReference>
<dbReference type="SUPFAM" id="SSF55821">
    <property type="entry name" value="YrdC/RibB"/>
    <property type="match status" value="1"/>
</dbReference>
<dbReference type="GO" id="GO:0046872">
    <property type="term" value="F:metal ion binding"/>
    <property type="evidence" value="ECO:0007669"/>
    <property type="project" value="UniProtKB-KW"/>
</dbReference>
<dbReference type="InterPro" id="IPR017945">
    <property type="entry name" value="DHBP_synth_RibB-like_a/b_dom"/>
</dbReference>
<keyword evidence="7" id="KW-1185">Reference proteome</keyword>
<evidence type="ECO:0000256" key="4">
    <source>
        <dbReference type="ARBA" id="ARBA00022619"/>
    </source>
</evidence>
<proteinExistence type="predicted"/>